<accession>A0ABQ5HGR8</accession>
<dbReference type="EMBL" id="BQNB010019601">
    <property type="protein sequence ID" value="GJT87024.1"/>
    <property type="molecule type" value="Genomic_DNA"/>
</dbReference>
<dbReference type="Proteomes" id="UP001151760">
    <property type="component" value="Unassembled WGS sequence"/>
</dbReference>
<keyword evidence="1" id="KW-0812">Transmembrane</keyword>
<keyword evidence="1" id="KW-0472">Membrane</keyword>
<name>A0ABQ5HGR8_9ASTR</name>
<keyword evidence="3" id="KW-1185">Reference proteome</keyword>
<gene>
    <name evidence="2" type="ORF">Tco_1068741</name>
</gene>
<reference evidence="2" key="2">
    <citation type="submission" date="2022-01" db="EMBL/GenBank/DDBJ databases">
        <authorList>
            <person name="Yamashiro T."/>
            <person name="Shiraishi A."/>
            <person name="Satake H."/>
            <person name="Nakayama K."/>
        </authorList>
    </citation>
    <scope>NUCLEOTIDE SEQUENCE</scope>
</reference>
<keyword evidence="1" id="KW-1133">Transmembrane helix</keyword>
<comment type="caution">
    <text evidence="2">The sequence shown here is derived from an EMBL/GenBank/DDBJ whole genome shotgun (WGS) entry which is preliminary data.</text>
</comment>
<organism evidence="2 3">
    <name type="scientific">Tanacetum coccineum</name>
    <dbReference type="NCBI Taxonomy" id="301880"/>
    <lineage>
        <taxon>Eukaryota</taxon>
        <taxon>Viridiplantae</taxon>
        <taxon>Streptophyta</taxon>
        <taxon>Embryophyta</taxon>
        <taxon>Tracheophyta</taxon>
        <taxon>Spermatophyta</taxon>
        <taxon>Magnoliopsida</taxon>
        <taxon>eudicotyledons</taxon>
        <taxon>Gunneridae</taxon>
        <taxon>Pentapetalae</taxon>
        <taxon>asterids</taxon>
        <taxon>campanulids</taxon>
        <taxon>Asterales</taxon>
        <taxon>Asteraceae</taxon>
        <taxon>Asteroideae</taxon>
        <taxon>Anthemideae</taxon>
        <taxon>Anthemidinae</taxon>
        <taxon>Tanacetum</taxon>
    </lineage>
</organism>
<sequence>MDIEDHPIVICAEIGRHDIHQMRKHLAFRTNPPKSILGKTSIPSYGMDELFSGGNLSNEGKKAICEVLKSNLDVFPWKPADMTRVPKHLLNISVGIKSFLMLFGITTVLIDVNAA</sequence>
<evidence type="ECO:0000313" key="3">
    <source>
        <dbReference type="Proteomes" id="UP001151760"/>
    </source>
</evidence>
<evidence type="ECO:0000313" key="2">
    <source>
        <dbReference type="EMBL" id="GJT87024.1"/>
    </source>
</evidence>
<proteinExistence type="predicted"/>
<reference evidence="2" key="1">
    <citation type="journal article" date="2022" name="Int. J. Mol. Sci.">
        <title>Draft Genome of Tanacetum Coccineum: Genomic Comparison of Closely Related Tanacetum-Family Plants.</title>
        <authorList>
            <person name="Yamashiro T."/>
            <person name="Shiraishi A."/>
            <person name="Nakayama K."/>
            <person name="Satake H."/>
        </authorList>
    </citation>
    <scope>NUCLEOTIDE SEQUENCE</scope>
</reference>
<feature type="transmembrane region" description="Helical" evidence="1">
    <location>
        <begin position="89"/>
        <end position="110"/>
    </location>
</feature>
<evidence type="ECO:0000256" key="1">
    <source>
        <dbReference type="SAM" id="Phobius"/>
    </source>
</evidence>
<protein>
    <submittedName>
        <fullName evidence="2">Uncharacterized protein</fullName>
    </submittedName>
</protein>